<dbReference type="GO" id="GO:0032787">
    <property type="term" value="P:monocarboxylic acid metabolic process"/>
    <property type="evidence" value="ECO:0007669"/>
    <property type="project" value="UniProtKB-ARBA"/>
</dbReference>
<dbReference type="PANTHER" id="PTHR42879">
    <property type="entry name" value="3-OXOACYL-(ACYL-CARRIER-PROTEIN) REDUCTASE"/>
    <property type="match status" value="1"/>
</dbReference>
<dbReference type="InterPro" id="IPR020904">
    <property type="entry name" value="Sc_DH/Rdtase_CS"/>
</dbReference>
<comment type="caution">
    <text evidence="8">The sequence shown here is derived from an EMBL/GenBank/DDBJ whole genome shotgun (WGS) entry which is preliminary data.</text>
</comment>
<dbReference type="Proteomes" id="UP000256328">
    <property type="component" value="Unassembled WGS sequence"/>
</dbReference>
<dbReference type="InterPro" id="IPR057326">
    <property type="entry name" value="KR_dom"/>
</dbReference>
<dbReference type="AlphaFoldDB" id="A0A3D8T253"/>
<dbReference type="Pfam" id="PF13561">
    <property type="entry name" value="adh_short_C2"/>
    <property type="match status" value="1"/>
</dbReference>
<feature type="region of interest" description="Disordered" evidence="6">
    <location>
        <begin position="1"/>
        <end position="31"/>
    </location>
</feature>
<dbReference type="InterPro" id="IPR002347">
    <property type="entry name" value="SDR_fam"/>
</dbReference>
<evidence type="ECO:0000259" key="7">
    <source>
        <dbReference type="SMART" id="SM00822"/>
    </source>
</evidence>
<dbReference type="GO" id="GO:0004316">
    <property type="term" value="F:3-oxoacyl-[acyl-carrier-protein] reductase (NADPH) activity"/>
    <property type="evidence" value="ECO:0007669"/>
    <property type="project" value="UniProtKB-EC"/>
</dbReference>
<evidence type="ECO:0000256" key="1">
    <source>
        <dbReference type="ARBA" id="ARBA00006484"/>
    </source>
</evidence>
<dbReference type="InterPro" id="IPR036291">
    <property type="entry name" value="NAD(P)-bd_dom_sf"/>
</dbReference>
<dbReference type="PRINTS" id="PR00081">
    <property type="entry name" value="GDHRDH"/>
</dbReference>
<evidence type="ECO:0000256" key="5">
    <source>
        <dbReference type="ARBA" id="ARBA00048508"/>
    </source>
</evidence>
<dbReference type="OrthoDB" id="47007at2759"/>
<dbReference type="EC" id="1.1.1.100" evidence="2"/>
<sequence>MDPGFPTRKRAKSQTRPPSPKPPPTSHLPLLGKTAVVTGGSRGIGAGIAYELAKKGADVVITYTSASSQKLVWDLEQKISLLPHQPKTLGARADLSSLEGAKEILLFIKSWRSPNAIKIDILVNNAGIEKVKPLEKITASDYEALYNLNVRGALLMTQEVLPYLGPGSRIINISSVGARAGFAGLSLYCSSKAALEGLTRCWAAELGKNGTTVNAVNPGPVESEMLDKIPKDLVEMQMKNTPLQNRLGKVEDVASIVAWLASEESRWVTGQVISASGGWAMY</sequence>
<keyword evidence="3" id="KW-0521">NADP</keyword>
<dbReference type="SUPFAM" id="SSF51735">
    <property type="entry name" value="NAD(P)-binding Rossmann-fold domains"/>
    <property type="match status" value="1"/>
</dbReference>
<evidence type="ECO:0000256" key="3">
    <source>
        <dbReference type="ARBA" id="ARBA00022857"/>
    </source>
</evidence>
<dbReference type="SMART" id="SM00822">
    <property type="entry name" value="PKS_KR"/>
    <property type="match status" value="1"/>
</dbReference>
<comment type="similarity">
    <text evidence="1">Belongs to the short-chain dehydrogenases/reductases (SDR) family.</text>
</comment>
<evidence type="ECO:0000256" key="4">
    <source>
        <dbReference type="ARBA" id="ARBA00023002"/>
    </source>
</evidence>
<dbReference type="FunFam" id="3.40.50.720:FF:000374">
    <property type="entry name" value="3-oxoacyl-(Acyl-carrier-protein) reductase"/>
    <property type="match status" value="1"/>
</dbReference>
<keyword evidence="4" id="KW-0560">Oxidoreductase</keyword>
<feature type="compositionally biased region" description="Pro residues" evidence="6">
    <location>
        <begin position="17"/>
        <end position="26"/>
    </location>
</feature>
<dbReference type="PANTHER" id="PTHR42879:SF2">
    <property type="entry name" value="3-OXOACYL-[ACYL-CARRIER-PROTEIN] REDUCTASE FABG"/>
    <property type="match status" value="1"/>
</dbReference>
<feature type="domain" description="Ketoreductase" evidence="7">
    <location>
        <begin position="33"/>
        <end position="224"/>
    </location>
</feature>
<accession>A0A3D8T253</accession>
<evidence type="ECO:0000256" key="2">
    <source>
        <dbReference type="ARBA" id="ARBA00012948"/>
    </source>
</evidence>
<dbReference type="PRINTS" id="PR00080">
    <property type="entry name" value="SDRFAMILY"/>
</dbReference>
<gene>
    <name evidence="8" type="ORF">BP5796_02004</name>
</gene>
<proteinExistence type="inferred from homology"/>
<dbReference type="EMBL" id="PDLN01000002">
    <property type="protein sequence ID" value="RDW92610.1"/>
    <property type="molecule type" value="Genomic_DNA"/>
</dbReference>
<evidence type="ECO:0000313" key="9">
    <source>
        <dbReference type="Proteomes" id="UP000256328"/>
    </source>
</evidence>
<dbReference type="Gene3D" id="3.40.50.720">
    <property type="entry name" value="NAD(P)-binding Rossmann-like Domain"/>
    <property type="match status" value="1"/>
</dbReference>
<evidence type="ECO:0000256" key="6">
    <source>
        <dbReference type="SAM" id="MobiDB-lite"/>
    </source>
</evidence>
<dbReference type="InterPro" id="IPR050259">
    <property type="entry name" value="SDR"/>
</dbReference>
<protein>
    <recommendedName>
        <fullName evidence="2">3-oxoacyl-[acyl-carrier-protein] reductase</fullName>
        <ecNumber evidence="2">1.1.1.100</ecNumber>
    </recommendedName>
</protein>
<reference evidence="8 9" key="1">
    <citation type="journal article" date="2018" name="IMA Fungus">
        <title>IMA Genome-F 9: Draft genome sequence of Annulohypoxylon stygium, Aspergillus mulundensis, Berkeleyomyces basicola (syn. Thielaviopsis basicola), Ceratocystis smalleyi, two Cercospora beticola strains, Coleophoma cylindrospora, Fusarium fracticaudum, Phialophora cf. hyalina, and Morchella septimelata.</title>
        <authorList>
            <person name="Wingfield B.D."/>
            <person name="Bills G.F."/>
            <person name="Dong Y."/>
            <person name="Huang W."/>
            <person name="Nel W.J."/>
            <person name="Swalarsk-Parry B.S."/>
            <person name="Vaghefi N."/>
            <person name="Wilken P.M."/>
            <person name="An Z."/>
            <person name="de Beer Z.W."/>
            <person name="De Vos L."/>
            <person name="Chen L."/>
            <person name="Duong T.A."/>
            <person name="Gao Y."/>
            <person name="Hammerbacher A."/>
            <person name="Kikkert J.R."/>
            <person name="Li Y."/>
            <person name="Li H."/>
            <person name="Li K."/>
            <person name="Li Q."/>
            <person name="Liu X."/>
            <person name="Ma X."/>
            <person name="Naidoo K."/>
            <person name="Pethybridge S.J."/>
            <person name="Sun J."/>
            <person name="Steenkamp E.T."/>
            <person name="van der Nest M.A."/>
            <person name="van Wyk S."/>
            <person name="Wingfield M.J."/>
            <person name="Xiong C."/>
            <person name="Yue Q."/>
            <person name="Zhang X."/>
        </authorList>
    </citation>
    <scope>NUCLEOTIDE SEQUENCE [LARGE SCALE GENOMIC DNA]</scope>
    <source>
        <strain evidence="8 9">BP5796</strain>
    </source>
</reference>
<evidence type="ECO:0000313" key="8">
    <source>
        <dbReference type="EMBL" id="RDW92610.1"/>
    </source>
</evidence>
<name>A0A3D8T253_9HELO</name>
<organism evidence="8 9">
    <name type="scientific">Coleophoma crateriformis</name>
    <dbReference type="NCBI Taxonomy" id="565419"/>
    <lineage>
        <taxon>Eukaryota</taxon>
        <taxon>Fungi</taxon>
        <taxon>Dikarya</taxon>
        <taxon>Ascomycota</taxon>
        <taxon>Pezizomycotina</taxon>
        <taxon>Leotiomycetes</taxon>
        <taxon>Helotiales</taxon>
        <taxon>Dermateaceae</taxon>
        <taxon>Coleophoma</taxon>
    </lineage>
</organism>
<comment type="catalytic activity">
    <reaction evidence="5">
        <text>a (3R)-hydroxyacyl-[ACP] + NADP(+) = a 3-oxoacyl-[ACP] + NADPH + H(+)</text>
        <dbReference type="Rhea" id="RHEA:17397"/>
        <dbReference type="Rhea" id="RHEA-COMP:9916"/>
        <dbReference type="Rhea" id="RHEA-COMP:9945"/>
        <dbReference type="ChEBI" id="CHEBI:15378"/>
        <dbReference type="ChEBI" id="CHEBI:57783"/>
        <dbReference type="ChEBI" id="CHEBI:58349"/>
        <dbReference type="ChEBI" id="CHEBI:78776"/>
        <dbReference type="ChEBI" id="CHEBI:78827"/>
        <dbReference type="EC" id="1.1.1.100"/>
    </reaction>
</comment>
<dbReference type="PROSITE" id="PS00061">
    <property type="entry name" value="ADH_SHORT"/>
    <property type="match status" value="1"/>
</dbReference>
<keyword evidence="9" id="KW-1185">Reference proteome</keyword>